<accession>J8UBF7</accession>
<evidence type="ECO:0000313" key="2">
    <source>
        <dbReference type="EnsemblFungi" id="EJT72402"/>
    </source>
</evidence>
<dbReference type="Proteomes" id="UP000006039">
    <property type="component" value="Unassembled WGS sequence"/>
</dbReference>
<feature type="non-terminal residue" evidence="1">
    <location>
        <position position="1"/>
    </location>
</feature>
<dbReference type="RefSeq" id="XP_009225376.1">
    <property type="nucleotide sequence ID" value="XM_009227112.1"/>
</dbReference>
<evidence type="ECO:0000313" key="1">
    <source>
        <dbReference type="EMBL" id="EJT72402.1"/>
    </source>
</evidence>
<keyword evidence="3" id="KW-1185">Reference proteome</keyword>
<dbReference type="EMBL" id="GL385399">
    <property type="protein sequence ID" value="EJT72402.1"/>
    <property type="molecule type" value="Genomic_DNA"/>
</dbReference>
<evidence type="ECO:0000313" key="3">
    <source>
        <dbReference type="Proteomes" id="UP000006039"/>
    </source>
</evidence>
<dbReference type="VEuPathDB" id="FungiDB:GGTG_09268"/>
<reference evidence="1" key="2">
    <citation type="submission" date="2010-07" db="EMBL/GenBank/DDBJ databases">
        <authorList>
            <consortium name="The Broad Institute Genome Sequencing Platform"/>
            <consortium name="Broad Institute Genome Sequencing Center for Infectious Disease"/>
            <person name="Ma L.-J."/>
            <person name="Dead R."/>
            <person name="Young S."/>
            <person name="Zeng Q."/>
            <person name="Koehrsen M."/>
            <person name="Alvarado L."/>
            <person name="Berlin A."/>
            <person name="Chapman S.B."/>
            <person name="Chen Z."/>
            <person name="Freedman E."/>
            <person name="Gellesch M."/>
            <person name="Goldberg J."/>
            <person name="Griggs A."/>
            <person name="Gujja S."/>
            <person name="Heilman E.R."/>
            <person name="Heiman D."/>
            <person name="Hepburn T."/>
            <person name="Howarth C."/>
            <person name="Jen D."/>
            <person name="Larson L."/>
            <person name="Mehta T."/>
            <person name="Neiman D."/>
            <person name="Pearson M."/>
            <person name="Roberts A."/>
            <person name="Saif S."/>
            <person name="Shea T."/>
            <person name="Shenoy N."/>
            <person name="Sisk P."/>
            <person name="Stolte C."/>
            <person name="Sykes S."/>
            <person name="Walk T."/>
            <person name="White J."/>
            <person name="Yandava C."/>
            <person name="Haas B."/>
            <person name="Nusbaum C."/>
            <person name="Birren B."/>
        </authorList>
    </citation>
    <scope>NUCLEOTIDE SEQUENCE</scope>
    <source>
        <strain evidence="1">R3-111a-1</strain>
    </source>
</reference>
<reference evidence="1" key="3">
    <citation type="submission" date="2010-09" db="EMBL/GenBank/DDBJ databases">
        <title>Annotation of Gaeumannomyces graminis var. tritici R3-111a-1.</title>
        <authorList>
            <consortium name="The Broad Institute Genome Sequencing Platform"/>
            <person name="Ma L.-J."/>
            <person name="Dead R."/>
            <person name="Young S.K."/>
            <person name="Zeng Q."/>
            <person name="Gargeya S."/>
            <person name="Fitzgerald M."/>
            <person name="Haas B."/>
            <person name="Abouelleil A."/>
            <person name="Alvarado L."/>
            <person name="Arachchi H.M."/>
            <person name="Berlin A."/>
            <person name="Brown A."/>
            <person name="Chapman S.B."/>
            <person name="Chen Z."/>
            <person name="Dunbar C."/>
            <person name="Freedman E."/>
            <person name="Gearin G."/>
            <person name="Gellesch M."/>
            <person name="Goldberg J."/>
            <person name="Griggs A."/>
            <person name="Gujja S."/>
            <person name="Heiman D."/>
            <person name="Howarth C."/>
            <person name="Larson L."/>
            <person name="Lui A."/>
            <person name="MacDonald P.J.P."/>
            <person name="Mehta T."/>
            <person name="Montmayeur A."/>
            <person name="Murphy C."/>
            <person name="Neiman D."/>
            <person name="Pearson M."/>
            <person name="Priest M."/>
            <person name="Roberts A."/>
            <person name="Saif S."/>
            <person name="Shea T."/>
            <person name="Shenoy N."/>
            <person name="Sisk P."/>
            <person name="Stolte C."/>
            <person name="Sykes S."/>
            <person name="Yandava C."/>
            <person name="Wortman J."/>
            <person name="Nusbaum C."/>
            <person name="Birren B."/>
        </authorList>
    </citation>
    <scope>NUCLEOTIDE SEQUENCE</scope>
    <source>
        <strain evidence="1">R3-111a-1</strain>
    </source>
</reference>
<name>J8UBF7_GAET3</name>
<sequence length="116" mass="12643">TVRVKLRAWSKFFIKTLTRAIKFYLKLLCYFSTRVKRFLPISSNLIAISKVICRELIGSEKTRGFLKAKASLLLKAINGLKDLTVSLVVVASGCEITGCGGLSGSVITATNAKIGF</sequence>
<reference evidence="2" key="4">
    <citation type="journal article" date="2015" name="G3 (Bethesda)">
        <title>Genome sequences of three phytopathogenic species of the Magnaporthaceae family of fungi.</title>
        <authorList>
            <person name="Okagaki L.H."/>
            <person name="Nunes C.C."/>
            <person name="Sailsbery J."/>
            <person name="Clay B."/>
            <person name="Brown D."/>
            <person name="John T."/>
            <person name="Oh Y."/>
            <person name="Young N."/>
            <person name="Fitzgerald M."/>
            <person name="Haas B.J."/>
            <person name="Zeng Q."/>
            <person name="Young S."/>
            <person name="Adiconis X."/>
            <person name="Fan L."/>
            <person name="Levin J.Z."/>
            <person name="Mitchell T.K."/>
            <person name="Okubara P.A."/>
            <person name="Farman M.L."/>
            <person name="Kohn L.M."/>
            <person name="Birren B."/>
            <person name="Ma L.-J."/>
            <person name="Dean R.A."/>
        </authorList>
    </citation>
    <scope>NUCLEOTIDE SEQUENCE</scope>
    <source>
        <strain evidence="2">R3-111a-1</strain>
    </source>
</reference>
<reference evidence="3" key="1">
    <citation type="submission" date="2010-07" db="EMBL/GenBank/DDBJ databases">
        <title>The genome sequence of Gaeumannomyces graminis var. tritici strain R3-111a-1.</title>
        <authorList>
            <consortium name="The Broad Institute Genome Sequencing Platform"/>
            <person name="Ma L.-J."/>
            <person name="Dead R."/>
            <person name="Young S."/>
            <person name="Zeng Q."/>
            <person name="Koehrsen M."/>
            <person name="Alvarado L."/>
            <person name="Berlin A."/>
            <person name="Chapman S.B."/>
            <person name="Chen Z."/>
            <person name="Freedman E."/>
            <person name="Gellesch M."/>
            <person name="Goldberg J."/>
            <person name="Griggs A."/>
            <person name="Gujja S."/>
            <person name="Heilman E.R."/>
            <person name="Heiman D."/>
            <person name="Hepburn T."/>
            <person name="Howarth C."/>
            <person name="Jen D."/>
            <person name="Larson L."/>
            <person name="Mehta T."/>
            <person name="Neiman D."/>
            <person name="Pearson M."/>
            <person name="Roberts A."/>
            <person name="Saif S."/>
            <person name="Shea T."/>
            <person name="Shenoy N."/>
            <person name="Sisk P."/>
            <person name="Stolte C."/>
            <person name="Sykes S."/>
            <person name="Walk T."/>
            <person name="White J."/>
            <person name="Yandava C."/>
            <person name="Haas B."/>
            <person name="Nusbaum C."/>
            <person name="Birren B."/>
        </authorList>
    </citation>
    <scope>NUCLEOTIDE SEQUENCE [LARGE SCALE GENOMIC DNA]</scope>
    <source>
        <strain evidence="3">R3-111a-1</strain>
    </source>
</reference>
<dbReference type="AlphaFoldDB" id="J8UBF7"/>
<organism evidence="1">
    <name type="scientific">Gaeumannomyces tritici (strain R3-111a-1)</name>
    <name type="common">Wheat and barley take-all root rot fungus</name>
    <name type="synonym">Gaeumannomyces graminis var. tritici</name>
    <dbReference type="NCBI Taxonomy" id="644352"/>
    <lineage>
        <taxon>Eukaryota</taxon>
        <taxon>Fungi</taxon>
        <taxon>Dikarya</taxon>
        <taxon>Ascomycota</taxon>
        <taxon>Pezizomycotina</taxon>
        <taxon>Sordariomycetes</taxon>
        <taxon>Sordariomycetidae</taxon>
        <taxon>Magnaporthales</taxon>
        <taxon>Magnaporthaceae</taxon>
        <taxon>Gaeumannomyces</taxon>
    </lineage>
</organism>
<dbReference type="EnsemblFungi" id="EJT72402">
    <property type="protein sequence ID" value="EJT72402"/>
    <property type="gene ID" value="GGTG_09268"/>
</dbReference>
<dbReference type="GeneID" id="20349726"/>
<reference evidence="2" key="5">
    <citation type="submission" date="2018-04" db="UniProtKB">
        <authorList>
            <consortium name="EnsemblFungi"/>
        </authorList>
    </citation>
    <scope>IDENTIFICATION</scope>
    <source>
        <strain evidence="2">R3-111a-1</strain>
    </source>
</reference>
<protein>
    <submittedName>
        <fullName evidence="1 2">Uncharacterized protein</fullName>
    </submittedName>
</protein>
<gene>
    <name evidence="2" type="primary">20349726</name>
    <name evidence="1" type="ORF">GGTG_09268</name>
</gene>
<proteinExistence type="predicted"/>